<name>A0A7D7RNN9_9NEIS</name>
<dbReference type="RefSeq" id="WP_182122718.1">
    <property type="nucleotide sequence ID" value="NZ_CP059567.1"/>
</dbReference>
<reference evidence="1 2" key="1">
    <citation type="submission" date="2020-07" db="EMBL/GenBank/DDBJ databases">
        <title>Genomic diversity of species in the Neisseriaceae family.</title>
        <authorList>
            <person name="Vincent A.T."/>
            <person name="Bernet E."/>
            <person name="Veyrier F.J."/>
        </authorList>
    </citation>
    <scope>NUCLEOTIDE SEQUENCE [LARGE SCALE GENOMIC DNA]</scope>
    <source>
        <strain evidence="1 2">DSM 22244</strain>
    </source>
</reference>
<evidence type="ECO:0000313" key="2">
    <source>
        <dbReference type="Proteomes" id="UP000514752"/>
    </source>
</evidence>
<proteinExistence type="predicted"/>
<sequence length="117" mass="13727">MNTPSAEQAQTRINEIQALYREWLRLKPKLEAAQEEWRQAAEVMRKLSAFYDREYLELHQAIENGLPVCLHTEGEYSVMSEDALWEAFGEQYELAWGWMRAAMKVLDRHGEHSQNDG</sequence>
<dbReference type="Pfam" id="PF14131">
    <property type="entry name" value="DUF4298"/>
    <property type="match status" value="1"/>
</dbReference>
<dbReference type="AlphaFoldDB" id="A0A7D7RNN9"/>
<organism evidence="1 2">
    <name type="scientific">Neisseria shayeganii</name>
    <dbReference type="NCBI Taxonomy" id="607712"/>
    <lineage>
        <taxon>Bacteria</taxon>
        <taxon>Pseudomonadati</taxon>
        <taxon>Pseudomonadota</taxon>
        <taxon>Betaproteobacteria</taxon>
        <taxon>Neisseriales</taxon>
        <taxon>Neisseriaceae</taxon>
        <taxon>Neisseria</taxon>
    </lineage>
</organism>
<dbReference type="KEGG" id="nsg:H3L94_03800"/>
<dbReference type="EMBL" id="CP059567">
    <property type="protein sequence ID" value="QMT41162.1"/>
    <property type="molecule type" value="Genomic_DNA"/>
</dbReference>
<protein>
    <submittedName>
        <fullName evidence="1">DUF4298 domain-containing protein</fullName>
    </submittedName>
</protein>
<evidence type="ECO:0000313" key="1">
    <source>
        <dbReference type="EMBL" id="QMT41162.1"/>
    </source>
</evidence>
<gene>
    <name evidence="1" type="ORF">H3L94_03800</name>
</gene>
<dbReference type="InterPro" id="IPR025384">
    <property type="entry name" value="DUF4298"/>
</dbReference>
<dbReference type="Proteomes" id="UP000514752">
    <property type="component" value="Chromosome"/>
</dbReference>
<accession>A0A7D7RNN9</accession>